<keyword evidence="9" id="KW-1185">Reference proteome</keyword>
<dbReference type="OrthoDB" id="6418713at2759"/>
<gene>
    <name evidence="8" type="ORF">M427DRAFT_56672</name>
</gene>
<protein>
    <submittedName>
        <fullName evidence="8">TPT-domain-containing protein</fullName>
    </submittedName>
</protein>
<evidence type="ECO:0000256" key="5">
    <source>
        <dbReference type="SAM" id="MobiDB-lite"/>
    </source>
</evidence>
<evidence type="ECO:0000313" key="8">
    <source>
        <dbReference type="EMBL" id="KXS15602.1"/>
    </source>
</evidence>
<accession>A0A139AFK1</accession>
<evidence type="ECO:0000259" key="7">
    <source>
        <dbReference type="Pfam" id="PF03151"/>
    </source>
</evidence>
<feature type="transmembrane region" description="Helical" evidence="6">
    <location>
        <begin position="347"/>
        <end position="367"/>
    </location>
</feature>
<feature type="compositionally biased region" description="Acidic residues" evidence="5">
    <location>
        <begin position="415"/>
        <end position="427"/>
    </location>
</feature>
<feature type="transmembrane region" description="Helical" evidence="6">
    <location>
        <begin position="292"/>
        <end position="314"/>
    </location>
</feature>
<keyword evidence="3 6" id="KW-1133">Transmembrane helix</keyword>
<keyword evidence="4 6" id="KW-0472">Membrane</keyword>
<evidence type="ECO:0000313" key="9">
    <source>
        <dbReference type="Proteomes" id="UP000070544"/>
    </source>
</evidence>
<dbReference type="SUPFAM" id="SSF103481">
    <property type="entry name" value="Multidrug resistance efflux transporter EmrE"/>
    <property type="match status" value="1"/>
</dbReference>
<evidence type="ECO:0000256" key="4">
    <source>
        <dbReference type="ARBA" id="ARBA00023136"/>
    </source>
</evidence>
<dbReference type="PANTHER" id="PTHR11132">
    <property type="entry name" value="SOLUTE CARRIER FAMILY 35"/>
    <property type="match status" value="1"/>
</dbReference>
<dbReference type="AlphaFoldDB" id="A0A139AFK1"/>
<feature type="transmembrane region" description="Helical" evidence="6">
    <location>
        <begin position="12"/>
        <end position="29"/>
    </location>
</feature>
<dbReference type="InterPro" id="IPR037185">
    <property type="entry name" value="EmrE-like"/>
</dbReference>
<evidence type="ECO:0000256" key="3">
    <source>
        <dbReference type="ARBA" id="ARBA00022989"/>
    </source>
</evidence>
<feature type="domain" description="Sugar phosphate transporter" evidence="7">
    <location>
        <begin position="15"/>
        <end position="156"/>
    </location>
</feature>
<feature type="transmembrane region" description="Helical" evidence="6">
    <location>
        <begin position="321"/>
        <end position="341"/>
    </location>
</feature>
<name>A0A139AFK1_GONPJ</name>
<dbReference type="GO" id="GO:0016020">
    <property type="term" value="C:membrane"/>
    <property type="evidence" value="ECO:0007669"/>
    <property type="project" value="UniProtKB-SubCell"/>
</dbReference>
<dbReference type="Pfam" id="PF03151">
    <property type="entry name" value="TPT"/>
    <property type="match status" value="1"/>
</dbReference>
<feature type="transmembrane region" description="Helical" evidence="6">
    <location>
        <begin position="138"/>
        <end position="155"/>
    </location>
</feature>
<proteinExistence type="predicted"/>
<feature type="transmembrane region" description="Helical" evidence="6">
    <location>
        <begin position="41"/>
        <end position="66"/>
    </location>
</feature>
<organism evidence="8 9">
    <name type="scientific">Gonapodya prolifera (strain JEL478)</name>
    <name type="common">Monoblepharis prolifera</name>
    <dbReference type="NCBI Taxonomy" id="1344416"/>
    <lineage>
        <taxon>Eukaryota</taxon>
        <taxon>Fungi</taxon>
        <taxon>Fungi incertae sedis</taxon>
        <taxon>Chytridiomycota</taxon>
        <taxon>Chytridiomycota incertae sedis</taxon>
        <taxon>Monoblepharidomycetes</taxon>
        <taxon>Monoblepharidales</taxon>
        <taxon>Gonapodyaceae</taxon>
        <taxon>Gonapodya</taxon>
    </lineage>
</organism>
<dbReference type="Proteomes" id="UP000070544">
    <property type="component" value="Unassembled WGS sequence"/>
</dbReference>
<dbReference type="EMBL" id="KQ965761">
    <property type="protein sequence ID" value="KXS15602.1"/>
    <property type="molecule type" value="Genomic_DNA"/>
</dbReference>
<evidence type="ECO:0000256" key="6">
    <source>
        <dbReference type="SAM" id="Phobius"/>
    </source>
</evidence>
<dbReference type="STRING" id="1344416.A0A139AFK1"/>
<comment type="subcellular location">
    <subcellularLocation>
        <location evidence="1">Membrane</location>
        <topology evidence="1">Multi-pass membrane protein</topology>
    </subcellularLocation>
</comment>
<keyword evidence="2 6" id="KW-0812">Transmembrane</keyword>
<dbReference type="InterPro" id="IPR050186">
    <property type="entry name" value="TPT_transporter"/>
</dbReference>
<sequence>MDATFSRSTAISLGYIAVWYTLSLSLNVLNKWMFGAAGFNFASPMALTALQAIVQFCLSLVTLTAFRRWRMGPLFPPLSRYLTRELPCGLATGLDIGMANASLRYLTLSLYTMIRSGSPVTVLIFAFLFGLERVRWRLVLIIVVIVLGVALMVVSPEDFASSHPTGEDGLGFPVPDNGTVPHRRATITDGTKERSLAKHLQVVGILEATFATIFSGLRWALTQILLRGDLHRIPSDDGDRSGPHTPIPKHPAHEGSNPLVTNLRLTPLMFISIAASSLLLEGVPDFGANPDKIFGLVLLTACLAWCMTLAEYGLINHAGAVAFSIAGIFKEILALITSHYVFGDQLWSVNAVGLAVSLAGIVGYNYVKLTESTPAQLRPPIELKNSDYFEMDVAHQDGPGEDVVLDPSDGAGVGESEEDVEDEVDEEGGEKAFSISKFIFRRENQYSRVES</sequence>
<feature type="region of interest" description="Disordered" evidence="5">
    <location>
        <begin position="235"/>
        <end position="256"/>
    </location>
</feature>
<feature type="transmembrane region" description="Helical" evidence="6">
    <location>
        <begin position="112"/>
        <end position="131"/>
    </location>
</feature>
<evidence type="ECO:0000256" key="1">
    <source>
        <dbReference type="ARBA" id="ARBA00004141"/>
    </source>
</evidence>
<evidence type="ECO:0000256" key="2">
    <source>
        <dbReference type="ARBA" id="ARBA00022692"/>
    </source>
</evidence>
<dbReference type="InterPro" id="IPR004853">
    <property type="entry name" value="Sugar_P_trans_dom"/>
</dbReference>
<reference evidence="8 9" key="1">
    <citation type="journal article" date="2015" name="Genome Biol. Evol.">
        <title>Phylogenomic analyses indicate that early fungi evolved digesting cell walls of algal ancestors of land plants.</title>
        <authorList>
            <person name="Chang Y."/>
            <person name="Wang S."/>
            <person name="Sekimoto S."/>
            <person name="Aerts A.L."/>
            <person name="Choi C."/>
            <person name="Clum A."/>
            <person name="LaButti K.M."/>
            <person name="Lindquist E.A."/>
            <person name="Yee Ngan C."/>
            <person name="Ohm R.A."/>
            <person name="Salamov A.A."/>
            <person name="Grigoriev I.V."/>
            <person name="Spatafora J.W."/>
            <person name="Berbee M.L."/>
        </authorList>
    </citation>
    <scope>NUCLEOTIDE SEQUENCE [LARGE SCALE GENOMIC DNA]</scope>
    <source>
        <strain evidence="8 9">JEL478</strain>
    </source>
</reference>
<feature type="region of interest" description="Disordered" evidence="5">
    <location>
        <begin position="400"/>
        <end position="427"/>
    </location>
</feature>